<dbReference type="Pfam" id="PF00311">
    <property type="entry name" value="PEPcase"/>
    <property type="match status" value="1"/>
</dbReference>
<dbReference type="InterPro" id="IPR015813">
    <property type="entry name" value="Pyrv/PenolPyrv_kinase-like_dom"/>
</dbReference>
<keyword evidence="4" id="KW-1185">Reference proteome</keyword>
<dbReference type="RefSeq" id="WP_284281267.1">
    <property type="nucleotide sequence ID" value="NZ_BSOJ01000015.1"/>
</dbReference>
<dbReference type="PANTHER" id="PTHR30523">
    <property type="entry name" value="PHOSPHOENOLPYRUVATE CARBOXYLASE"/>
    <property type="match status" value="1"/>
</dbReference>
<dbReference type="PANTHER" id="PTHR30523:SF6">
    <property type="entry name" value="PHOSPHOENOLPYRUVATE CARBOXYLASE"/>
    <property type="match status" value="1"/>
</dbReference>
<reference evidence="4" key="1">
    <citation type="journal article" date="2019" name="Int. J. Syst. Evol. Microbiol.">
        <title>The Global Catalogue of Microorganisms (GCM) 10K type strain sequencing project: providing services to taxonomists for standard genome sequencing and annotation.</title>
        <authorList>
            <consortium name="The Broad Institute Genomics Platform"/>
            <consortium name="The Broad Institute Genome Sequencing Center for Infectious Disease"/>
            <person name="Wu L."/>
            <person name="Ma J."/>
        </authorList>
    </citation>
    <scope>NUCLEOTIDE SEQUENCE [LARGE SCALE GENOMIC DNA]</scope>
    <source>
        <strain evidence="4">NBRC 105857</strain>
    </source>
</reference>
<evidence type="ECO:0000313" key="4">
    <source>
        <dbReference type="Proteomes" id="UP001156664"/>
    </source>
</evidence>
<evidence type="ECO:0000313" key="3">
    <source>
        <dbReference type="EMBL" id="GLR26635.1"/>
    </source>
</evidence>
<dbReference type="InterPro" id="IPR021135">
    <property type="entry name" value="PEP_COase"/>
</dbReference>
<proteinExistence type="predicted"/>
<protein>
    <recommendedName>
        <fullName evidence="2">Phosphoenolpyruvate carboxylase</fullName>
    </recommendedName>
</protein>
<evidence type="ECO:0000256" key="2">
    <source>
        <dbReference type="ARBA" id="ARBA00022419"/>
    </source>
</evidence>
<name>A0ABQ5YS59_9BURK</name>
<dbReference type="EMBL" id="BSOJ01000015">
    <property type="protein sequence ID" value="GLR26635.1"/>
    <property type="molecule type" value="Genomic_DNA"/>
</dbReference>
<organism evidence="3 4">
    <name type="scientific">Limnobacter litoralis</name>
    <dbReference type="NCBI Taxonomy" id="481366"/>
    <lineage>
        <taxon>Bacteria</taxon>
        <taxon>Pseudomonadati</taxon>
        <taxon>Pseudomonadota</taxon>
        <taxon>Betaproteobacteria</taxon>
        <taxon>Burkholderiales</taxon>
        <taxon>Burkholderiaceae</taxon>
        <taxon>Limnobacter</taxon>
    </lineage>
</organism>
<comment type="function">
    <text evidence="1">Forms oxaloacetate, a four-carbon dicarboxylic acid source for the tricarboxylic acid cycle.</text>
</comment>
<dbReference type="PRINTS" id="PR00150">
    <property type="entry name" value="PEPCARBXLASE"/>
</dbReference>
<sequence>MFRATALSSKIPSLNHSGICTRALAGSHSEHGPNIRPLGPIARKLQHLKQANHRVLQNKLRQSLSAEHAAQIEKLIEPLIHDSTESDDTPSMIENFVQSNLHHPELISTTLKYLNSQLTILSGAERHGRVKQFNQDESLKDGLTTLFENSGRSPQRFTQQLAKAKVSPVFTAHPTHFNRPEASKALLDNLSMVDTPASHAQLCDEVWANQGVREQKPSVQDEARLFANYVRNLHQSSHQIHQKLQAQVSLLPGKPKLENALIEAGNWVGGDRDGNPFINAKVLTEVVKTMSTAAFDYYQNRLNSHPANGKLAAFLRTKGRESDLQDCLEKLARTRAHLLGESALPIQGDLYQSASEFVDDLEHMARDASTAHSKSPELPTDIQSELDLLRLDAQAIGFHGASTDIRQNSAMNEKTVGELLRKANVHTDYENLSEEDRQAILTSVLINDTPIEKSDLIFEKSSANSDLEREIDLISNYKTIQDTYGQKALPNCITANTETLSDMLEVMVLLKFAGLADSNTLKMNVIPLIETVNDLHNAPKILTGMLEHPWYNRILTNSANPQQVMVGYSDSNKLDGPLASSWAVYEGTAKMLDIAKAHGLDLMIFHGRGGTEARGSGDSYSQEIRSGNPAALMQGFRQTEQGEEVPAKFGTPEISTGNLGDMLASTLATMHEKPDPMLSKHGHLMDKLANQARAHYNALYKHPQLPTFFEHSTPIGFVGHSNAGSRPASRPSASGEGLKLEKLRAIPWVGSWYQAGMATPAFYGTGTALHDHGNVTELIKVYKEWPFFKSFIDRTAAALDKTDMTMAEQYAKLAPANSQAVFDAIRKEHALTDQMIRSIQGGLSENDNLSDVSQSMSVKRPLLKAAQSMQASLMKAHRQAGPHVQERLINPIVLSMQAISSANRFG</sequence>
<dbReference type="Proteomes" id="UP001156664">
    <property type="component" value="Unassembled WGS sequence"/>
</dbReference>
<comment type="caution">
    <text evidence="3">The sequence shown here is derived from an EMBL/GenBank/DDBJ whole genome shotgun (WGS) entry which is preliminary data.</text>
</comment>
<evidence type="ECO:0000256" key="1">
    <source>
        <dbReference type="ARBA" id="ARBA00003670"/>
    </source>
</evidence>
<dbReference type="SUPFAM" id="SSF51621">
    <property type="entry name" value="Phosphoenolpyruvate/pyruvate domain"/>
    <property type="match status" value="1"/>
</dbReference>
<gene>
    <name evidence="3" type="primary">ppc</name>
    <name evidence="3" type="ORF">GCM10007875_17250</name>
</gene>
<accession>A0ABQ5YS59</accession>